<gene>
    <name evidence="1" type="ORF">E4186_13330</name>
</gene>
<organism evidence="1 2">
    <name type="scientific">Aeromonas media</name>
    <dbReference type="NCBI Taxonomy" id="651"/>
    <lineage>
        <taxon>Bacteria</taxon>
        <taxon>Pseudomonadati</taxon>
        <taxon>Pseudomonadota</taxon>
        <taxon>Gammaproteobacteria</taxon>
        <taxon>Aeromonadales</taxon>
        <taxon>Aeromonadaceae</taxon>
        <taxon>Aeromonas</taxon>
    </lineage>
</organism>
<dbReference type="Proteomes" id="UP000502006">
    <property type="component" value="Chromosome"/>
</dbReference>
<accession>A0AAE7DRQ3</accession>
<reference evidence="1 2" key="1">
    <citation type="submission" date="2019-03" db="EMBL/GenBank/DDBJ databases">
        <title>Novel transposon Tn6433 accelerates the dissemination of tet(E) in Aeromonas from aerobic biofilm under oxytetracycline stress.</title>
        <authorList>
            <person name="Shi Y."/>
            <person name="Tian Z."/>
            <person name="Zhang Y."/>
            <person name="Zhang H."/>
            <person name="Yang M."/>
        </authorList>
    </citation>
    <scope>NUCLEOTIDE SEQUENCE [LARGE SCALE GENOMIC DNA]</scope>
    <source>
        <strain evidence="1 2">T5-8</strain>
    </source>
</reference>
<evidence type="ECO:0000313" key="2">
    <source>
        <dbReference type="Proteomes" id="UP000502006"/>
    </source>
</evidence>
<protein>
    <submittedName>
        <fullName evidence="1">Uncharacterized protein</fullName>
    </submittedName>
</protein>
<sequence length="210" mass="21857">MGKGGSNEIKETEAQKAAAGVAMEQWGLYKNDLQKYEDIFMEKVDHLNSEGEFDKLAGTASLGAAKTFGDARKGQADAMAASGIDPTSGRYQETMTGLETDQALSQTDTANRAQSSQQDRHVAGLKDVVSIGAGQKAESLAGMGDVATTSLRKSVNDAQISFQNRQATAGMVGTVLGAGASYGLSNLKAPAVTETKQISPTASVLQGKGY</sequence>
<name>A0AAE7DRQ3_AERME</name>
<dbReference type="AlphaFoldDB" id="A0AAE7DRQ3"/>
<evidence type="ECO:0000313" key="1">
    <source>
        <dbReference type="EMBL" id="QJT31052.1"/>
    </source>
</evidence>
<dbReference type="RefSeq" id="WP_171268998.1">
    <property type="nucleotide sequence ID" value="NZ_CP038444.1"/>
</dbReference>
<proteinExistence type="predicted"/>
<dbReference type="EMBL" id="CP038444">
    <property type="protein sequence ID" value="QJT31052.1"/>
    <property type="molecule type" value="Genomic_DNA"/>
</dbReference>